<evidence type="ECO:0000259" key="5">
    <source>
        <dbReference type="Pfam" id="PF13407"/>
    </source>
</evidence>
<comment type="subcellular location">
    <subcellularLocation>
        <location evidence="1">Periplasm</location>
    </subcellularLocation>
</comment>
<gene>
    <name evidence="6" type="ORF">Csp_E34910</name>
</gene>
<name>C9Y6B4_CURXX</name>
<sequence length="354" mass="37439">MQHRRPYRVIILETYMKFQRQLTALALAMAAGSSFAQLTVGVSFDAYQEERWKTDEAAIKAELAKSGAKYIMSDAGSSTEKQLTDIDSLIAKGAKVLIILARDKDAILPAVNKAAQLKIPVIAYDRLFEAPGTTYITFDNKEVGRMTARAILAVKPKGNYAIIKGDPGDNNANFLREGQGEVLEAAIKSGDVKIVGEEFTAGWNPQNAQKNMEQILTKNGNKVDAVVAQNDGMAGGVVAALTAKGLQGIPVSGQDGDHAALNRVALGTQTVSVWKNSADLGTAAAKAAVELGSGKPVTGAGDWAGGPKKVTLKSIFLKPIPVTQANLDVVLKAGYIKKDVLCKGVDVSKVAACK</sequence>
<accession>C9Y6B4</accession>
<dbReference type="AlphaFoldDB" id="C9Y6B4"/>
<proteinExistence type="inferred from homology"/>
<evidence type="ECO:0000256" key="1">
    <source>
        <dbReference type="ARBA" id="ARBA00004418"/>
    </source>
</evidence>
<keyword evidence="6" id="KW-0378">Hydrolase</keyword>
<comment type="similarity">
    <text evidence="2">Belongs to the bacterial solute-binding protein 2 family.</text>
</comment>
<organism evidence="6">
    <name type="scientific">Curvibacter symbiont subsp. Hydra magnipapillata</name>
    <dbReference type="NCBI Taxonomy" id="667019"/>
    <lineage>
        <taxon>Bacteria</taxon>
        <taxon>Pseudomonadati</taxon>
        <taxon>Pseudomonadota</taxon>
        <taxon>Betaproteobacteria</taxon>
        <taxon>Burkholderiales</taxon>
        <taxon>Comamonadaceae</taxon>
        <taxon>Curvibacter</taxon>
    </lineage>
</organism>
<dbReference type="SUPFAM" id="SSF53822">
    <property type="entry name" value="Periplasmic binding protein-like I"/>
    <property type="match status" value="1"/>
</dbReference>
<dbReference type="PANTHER" id="PTHR30036">
    <property type="entry name" value="D-XYLOSE-BINDING PERIPLASMIC PROTEIN"/>
    <property type="match status" value="1"/>
</dbReference>
<feature type="signal peptide" evidence="4">
    <location>
        <begin position="1"/>
        <end position="36"/>
    </location>
</feature>
<reference evidence="6" key="1">
    <citation type="journal article" date="2010" name="Nature">
        <title>The Dynamic genome of Hydra.</title>
        <authorList>
            <person name="Chapman J.A."/>
            <person name="Kirkness E.F."/>
            <person name="Simakov O."/>
            <person name="Hampson S.E."/>
            <person name="Mitros T."/>
            <person name="Weinmaier T."/>
            <person name="Rattei T."/>
            <person name="Balasubramanian P.G."/>
            <person name="Borman J."/>
            <person name="Busam D."/>
            <person name="Disbennett K."/>
            <person name="Pfannkoch C."/>
            <person name="Sumin N."/>
            <person name="Sutton G."/>
            <person name="Viswanathan L."/>
            <person name="Walenz B."/>
            <person name="Goodstein D.M."/>
            <person name="Hellsten U."/>
            <person name="Kawashima T."/>
            <person name="Prochnik S.E."/>
            <person name="Putnam N.H."/>
            <person name="Shu S."/>
            <person name="Blumberg B."/>
            <person name="Dana C.E."/>
            <person name="Gee L."/>
            <person name="Kibler D.F."/>
            <person name="Law L."/>
            <person name="Lindgens D."/>
            <person name="Martinez D.E."/>
            <person name="Peng J."/>
            <person name="Wigge P.A."/>
            <person name="Bertulat B."/>
            <person name="Guder C."/>
            <person name="Nakamura Y."/>
            <person name="Ozbek S."/>
            <person name="Watanabe H."/>
            <person name="Khalturin K."/>
            <person name="Hemmrich G."/>
            <person name="Franke A."/>
            <person name="Augustin R."/>
            <person name="Fraune S."/>
            <person name="Hayakawa E."/>
            <person name="Hayakawa S."/>
            <person name="Hirose M."/>
            <person name="Hwang J."/>
            <person name="Ikeo K."/>
            <person name="Nishimiya-Fujisawa C."/>
            <person name="Ogura A."/>
            <person name="Takahashi T."/>
            <person name="Steinmetz P.R."/>
            <person name="Zhang X."/>
            <person name="Aufschnaiter R."/>
            <person name="Eder M.K."/>
            <person name="Gorny A.K."/>
            <person name="Salvenmoser W."/>
            <person name="Heimberg A.M."/>
            <person name="Wheeler B.M."/>
            <person name="Peterson K.J."/>
            <person name="Boettger A."/>
            <person name="Tischler P."/>
            <person name="Wolf A."/>
            <person name="Gojobori T."/>
            <person name="Remington K.A."/>
            <person name="Strausberg R.L."/>
            <person name="Venter J."/>
            <person name="Technau U."/>
            <person name="Hobmayer B."/>
            <person name="Bosch T.C."/>
            <person name="Holstein T.W."/>
            <person name="Fujisawa T."/>
            <person name="Bode H.R."/>
            <person name="David C.N."/>
            <person name="Rokhsar D.S."/>
            <person name="Steele R.E."/>
        </authorList>
    </citation>
    <scope>NUCLEOTIDE SEQUENCE</scope>
</reference>
<feature type="domain" description="Periplasmic binding protein" evidence="5">
    <location>
        <begin position="40"/>
        <end position="295"/>
    </location>
</feature>
<protein>
    <recommendedName>
        <fullName evidence="5">Periplasmic binding protein domain-containing protein</fullName>
    </recommendedName>
</protein>
<keyword evidence="3 4" id="KW-0732">Signal</keyword>
<evidence type="ECO:0000256" key="4">
    <source>
        <dbReference type="SAM" id="SignalP"/>
    </source>
</evidence>
<feature type="chain" id="PRO_5003004527" description="Periplasmic binding protein domain-containing protein" evidence="4">
    <location>
        <begin position="37"/>
        <end position="354"/>
    </location>
</feature>
<dbReference type="PANTHER" id="PTHR30036:SF1">
    <property type="entry name" value="D-XYLOSE-BINDING PERIPLASMIC PROTEIN"/>
    <property type="match status" value="1"/>
</dbReference>
<dbReference type="EMBL" id="FN543101">
    <property type="protein sequence ID" value="CBA26403.1"/>
    <property type="molecule type" value="Genomic_DNA"/>
</dbReference>
<dbReference type="GO" id="GO:0016787">
    <property type="term" value="F:hydrolase activity"/>
    <property type="evidence" value="ECO:0007669"/>
    <property type="project" value="UniProtKB-KW"/>
</dbReference>
<dbReference type="Pfam" id="PF13407">
    <property type="entry name" value="Peripla_BP_4"/>
    <property type="match status" value="1"/>
</dbReference>
<dbReference type="InterPro" id="IPR050555">
    <property type="entry name" value="Bact_Solute-Bind_Prot2"/>
</dbReference>
<evidence type="ECO:0000256" key="2">
    <source>
        <dbReference type="ARBA" id="ARBA00007639"/>
    </source>
</evidence>
<dbReference type="InterPro" id="IPR028082">
    <property type="entry name" value="Peripla_BP_I"/>
</dbReference>
<evidence type="ECO:0000256" key="3">
    <source>
        <dbReference type="ARBA" id="ARBA00022729"/>
    </source>
</evidence>
<dbReference type="GO" id="GO:0030288">
    <property type="term" value="C:outer membrane-bounded periplasmic space"/>
    <property type="evidence" value="ECO:0007669"/>
    <property type="project" value="TreeGrafter"/>
</dbReference>
<dbReference type="Gene3D" id="3.40.50.2300">
    <property type="match status" value="2"/>
</dbReference>
<dbReference type="GO" id="GO:0030246">
    <property type="term" value="F:carbohydrate binding"/>
    <property type="evidence" value="ECO:0007669"/>
    <property type="project" value="TreeGrafter"/>
</dbReference>
<evidence type="ECO:0000313" key="6">
    <source>
        <dbReference type="EMBL" id="CBA26403.1"/>
    </source>
</evidence>
<dbReference type="InterPro" id="IPR025997">
    <property type="entry name" value="SBP_2_dom"/>
</dbReference>